<gene>
    <name evidence="3" type="ORF">dsat_1734</name>
</gene>
<dbReference type="InterPro" id="IPR036291">
    <property type="entry name" value="NAD(P)-bd_dom_sf"/>
</dbReference>
<dbReference type="STRING" id="1121439.dsat_1734"/>
<dbReference type="Pfam" id="PF01370">
    <property type="entry name" value="Epimerase"/>
    <property type="match status" value="1"/>
</dbReference>
<dbReference type="Proteomes" id="UP000014975">
    <property type="component" value="Unassembled WGS sequence"/>
</dbReference>
<dbReference type="PANTHER" id="PTHR43000">
    <property type="entry name" value="DTDP-D-GLUCOSE 4,6-DEHYDRATASE-RELATED"/>
    <property type="match status" value="1"/>
</dbReference>
<sequence>MGNGLRNWLITGGCGFIGVSLIRQLLADAADLSIRVVDNLSGGSQRDLERVASVRKLDSGIPPMSAPGVELVAADIRDASTAMQAAAGADVIVHLAANTGVQPSLRDPVMDMECNVVGLVNYLEAARRNGVDSFVFASSSAPIGRAEPPVTEKTVCRPISPYGASKLAGEAYCSAYHGSYGLKTVALRFSNVYGPLSVRKGSVVALFIRQALAGEPWIINGDGTQTRDFIHIDDIVSALVAAAHSPHGGEVYQISTQVETSVASMAAMLSDILRREGGIETTTTFGPPLQADVMRSWADITKARQVLGWRPGRELREGLEETVRWFLEKYQP</sequence>
<feature type="domain" description="NAD-dependent epimerase/dehydratase" evidence="2">
    <location>
        <begin position="8"/>
        <end position="254"/>
    </location>
</feature>
<reference evidence="3 4" key="1">
    <citation type="journal article" date="2013" name="Genome Announc.">
        <title>Draft genome sequences for three mercury-methylating, sulfate-reducing bacteria.</title>
        <authorList>
            <person name="Brown S.D."/>
            <person name="Hurt R.A.Jr."/>
            <person name="Gilmour C.C."/>
            <person name="Elias D.A."/>
        </authorList>
    </citation>
    <scope>NUCLEOTIDE SEQUENCE [LARGE SCALE GENOMIC DNA]</scope>
    <source>
        <strain evidence="3 4">DSM 16529</strain>
    </source>
</reference>
<evidence type="ECO:0000256" key="1">
    <source>
        <dbReference type="ARBA" id="ARBA00007637"/>
    </source>
</evidence>
<comment type="similarity">
    <text evidence="1">Belongs to the NAD(P)-dependent epimerase/dehydratase family.</text>
</comment>
<evidence type="ECO:0000313" key="3">
    <source>
        <dbReference type="EMBL" id="EPR36206.1"/>
    </source>
</evidence>
<evidence type="ECO:0000259" key="2">
    <source>
        <dbReference type="Pfam" id="PF01370"/>
    </source>
</evidence>
<dbReference type="InterPro" id="IPR020904">
    <property type="entry name" value="Sc_DH/Rdtase_CS"/>
</dbReference>
<accession>S7THB3</accession>
<name>S7THB3_9BACT</name>
<dbReference type="eggNOG" id="COG0451">
    <property type="taxonomic scope" value="Bacteria"/>
</dbReference>
<dbReference type="PATRIC" id="fig|1121439.3.peg.119"/>
<protein>
    <submittedName>
        <fullName evidence="3">NAD-dependent epimerase/dehydratase</fullName>
    </submittedName>
</protein>
<dbReference type="PROSITE" id="PS00061">
    <property type="entry name" value="ADH_SHORT"/>
    <property type="match status" value="1"/>
</dbReference>
<dbReference type="EMBL" id="ATHI01000001">
    <property type="protein sequence ID" value="EPR36206.1"/>
    <property type="molecule type" value="Genomic_DNA"/>
</dbReference>
<dbReference type="InterPro" id="IPR001509">
    <property type="entry name" value="Epimerase_deHydtase"/>
</dbReference>
<dbReference type="AlphaFoldDB" id="S7THB3"/>
<proteinExistence type="inferred from homology"/>
<evidence type="ECO:0000313" key="4">
    <source>
        <dbReference type="Proteomes" id="UP000014975"/>
    </source>
</evidence>
<keyword evidence="4" id="KW-1185">Reference proteome</keyword>
<comment type="caution">
    <text evidence="3">The sequence shown here is derived from an EMBL/GenBank/DDBJ whole genome shotgun (WGS) entry which is preliminary data.</text>
</comment>
<dbReference type="OrthoDB" id="9769113at2"/>
<organism evidence="3 4">
    <name type="scientific">Alkalidesulfovibrio alkalitolerans DSM 16529</name>
    <dbReference type="NCBI Taxonomy" id="1121439"/>
    <lineage>
        <taxon>Bacteria</taxon>
        <taxon>Pseudomonadati</taxon>
        <taxon>Thermodesulfobacteriota</taxon>
        <taxon>Desulfovibrionia</taxon>
        <taxon>Desulfovibrionales</taxon>
        <taxon>Desulfovibrionaceae</taxon>
        <taxon>Alkalidesulfovibrio</taxon>
    </lineage>
</organism>
<dbReference type="Gene3D" id="3.90.25.10">
    <property type="entry name" value="UDP-galactose 4-epimerase, domain 1"/>
    <property type="match status" value="1"/>
</dbReference>
<dbReference type="SUPFAM" id="SSF51735">
    <property type="entry name" value="NAD(P)-binding Rossmann-fold domains"/>
    <property type="match status" value="1"/>
</dbReference>
<dbReference type="PRINTS" id="PR01713">
    <property type="entry name" value="NUCEPIMERASE"/>
</dbReference>
<dbReference type="Gene3D" id="3.40.50.720">
    <property type="entry name" value="NAD(P)-binding Rossmann-like Domain"/>
    <property type="match status" value="1"/>
</dbReference>
<dbReference type="RefSeq" id="WP_020885620.1">
    <property type="nucleotide sequence ID" value="NZ_ATHI01000001.1"/>
</dbReference>